<evidence type="ECO:0000313" key="1">
    <source>
        <dbReference type="EMBL" id="CAB4169805.1"/>
    </source>
</evidence>
<sequence>MPTVKQVRYHYKKVDALYTKLARALNEAHAAEVLVYADYVNESPCKLLFESEDRFNKTTEKQLADALRYELRTEKPKK</sequence>
<evidence type="ECO:0000313" key="2">
    <source>
        <dbReference type="EMBL" id="CAB4197584.1"/>
    </source>
</evidence>
<organism evidence="1">
    <name type="scientific">uncultured Caudovirales phage</name>
    <dbReference type="NCBI Taxonomy" id="2100421"/>
    <lineage>
        <taxon>Viruses</taxon>
        <taxon>Duplodnaviria</taxon>
        <taxon>Heunggongvirae</taxon>
        <taxon>Uroviricota</taxon>
        <taxon>Caudoviricetes</taxon>
        <taxon>Peduoviridae</taxon>
        <taxon>Maltschvirus</taxon>
        <taxon>Maltschvirus maltsch</taxon>
    </lineage>
</organism>
<protein>
    <submittedName>
        <fullName evidence="1">Uncharacterized protein</fullName>
    </submittedName>
</protein>
<gene>
    <name evidence="2" type="ORF">UFOVP1318_24</name>
    <name evidence="3" type="ORF">UFOVP1430_20</name>
    <name evidence="1" type="ORF">UFOVP903_22</name>
</gene>
<name>A0A6J5PKS7_9CAUD</name>
<dbReference type="EMBL" id="LR797363">
    <property type="protein sequence ID" value="CAB4210493.1"/>
    <property type="molecule type" value="Genomic_DNA"/>
</dbReference>
<evidence type="ECO:0000313" key="3">
    <source>
        <dbReference type="EMBL" id="CAB4210493.1"/>
    </source>
</evidence>
<reference evidence="1" key="1">
    <citation type="submission" date="2020-05" db="EMBL/GenBank/DDBJ databases">
        <authorList>
            <person name="Chiriac C."/>
            <person name="Salcher M."/>
            <person name="Ghai R."/>
            <person name="Kavagutti S V."/>
        </authorList>
    </citation>
    <scope>NUCLEOTIDE SEQUENCE</scope>
</reference>
<dbReference type="EMBL" id="LR797267">
    <property type="protein sequence ID" value="CAB4197584.1"/>
    <property type="molecule type" value="Genomic_DNA"/>
</dbReference>
<dbReference type="EMBL" id="LR796854">
    <property type="protein sequence ID" value="CAB4169805.1"/>
    <property type="molecule type" value="Genomic_DNA"/>
</dbReference>
<accession>A0A6J5PKS7</accession>
<proteinExistence type="predicted"/>